<evidence type="ECO:0000256" key="9">
    <source>
        <dbReference type="ARBA" id="ARBA00049308"/>
    </source>
</evidence>
<keyword evidence="7" id="KW-0067">ATP-binding</keyword>
<evidence type="ECO:0000256" key="4">
    <source>
        <dbReference type="ARBA" id="ARBA00022679"/>
    </source>
</evidence>
<dbReference type="EC" id="2.7.12.1" evidence="2"/>
<evidence type="ECO:0000256" key="7">
    <source>
        <dbReference type="ARBA" id="ARBA00022840"/>
    </source>
</evidence>
<dbReference type="OrthoDB" id="9332038at2759"/>
<feature type="compositionally biased region" description="Polar residues" evidence="11">
    <location>
        <begin position="1118"/>
        <end position="1128"/>
    </location>
</feature>
<comment type="catalytic activity">
    <reaction evidence="10">
        <text>L-tyrosyl-[protein] + ATP = O-phospho-L-tyrosyl-[protein] + ADP + H(+)</text>
        <dbReference type="Rhea" id="RHEA:10596"/>
        <dbReference type="Rhea" id="RHEA-COMP:10136"/>
        <dbReference type="Rhea" id="RHEA-COMP:20101"/>
        <dbReference type="ChEBI" id="CHEBI:15378"/>
        <dbReference type="ChEBI" id="CHEBI:30616"/>
        <dbReference type="ChEBI" id="CHEBI:46858"/>
        <dbReference type="ChEBI" id="CHEBI:61978"/>
        <dbReference type="ChEBI" id="CHEBI:456216"/>
        <dbReference type="EC" id="2.7.12.1"/>
    </reaction>
</comment>
<feature type="compositionally biased region" description="Basic and acidic residues" evidence="11">
    <location>
        <begin position="447"/>
        <end position="458"/>
    </location>
</feature>
<feature type="compositionally biased region" description="Low complexity" evidence="11">
    <location>
        <begin position="726"/>
        <end position="738"/>
    </location>
</feature>
<keyword evidence="6 13" id="KW-0418">Kinase</keyword>
<feature type="region of interest" description="Disordered" evidence="11">
    <location>
        <begin position="75"/>
        <end position="135"/>
    </location>
</feature>
<feature type="region of interest" description="Disordered" evidence="11">
    <location>
        <begin position="269"/>
        <end position="388"/>
    </location>
</feature>
<feature type="compositionally biased region" description="Polar residues" evidence="11">
    <location>
        <begin position="636"/>
        <end position="652"/>
    </location>
</feature>
<proteinExistence type="inferred from homology"/>
<dbReference type="STRING" id="91626.A0A0C9M3P5"/>
<comment type="similarity">
    <text evidence="1">Belongs to the protein kinase superfamily. CMGC Ser/Thr protein kinase family. MNB/DYRK subfamily.</text>
</comment>
<feature type="compositionally biased region" description="Low complexity" evidence="11">
    <location>
        <begin position="688"/>
        <end position="715"/>
    </location>
</feature>
<feature type="compositionally biased region" description="Low complexity" evidence="11">
    <location>
        <begin position="593"/>
        <end position="622"/>
    </location>
</feature>
<dbReference type="GO" id="GO:0005737">
    <property type="term" value="C:cytoplasm"/>
    <property type="evidence" value="ECO:0007669"/>
    <property type="project" value="TreeGrafter"/>
</dbReference>
<dbReference type="FunFam" id="3.30.200.20:FF:000087">
    <property type="entry name" value="Dual specificity tyrosine-phosphorylation-regulated kinase 1A"/>
    <property type="match status" value="1"/>
</dbReference>
<evidence type="ECO:0000256" key="2">
    <source>
        <dbReference type="ARBA" id="ARBA00013203"/>
    </source>
</evidence>
<keyword evidence="5" id="KW-0547">Nucleotide-binding</keyword>
<dbReference type="GO" id="GO:0004712">
    <property type="term" value="F:protein serine/threonine/tyrosine kinase activity"/>
    <property type="evidence" value="ECO:0007669"/>
    <property type="project" value="UniProtKB-EC"/>
</dbReference>
<dbReference type="EMBL" id="DF836291">
    <property type="protein sequence ID" value="GAN00709.1"/>
    <property type="molecule type" value="Genomic_DNA"/>
</dbReference>
<gene>
    <name evidence="13" type="ORF">MAM1_0002c00131</name>
</gene>
<evidence type="ECO:0000256" key="5">
    <source>
        <dbReference type="ARBA" id="ARBA00022741"/>
    </source>
</evidence>
<feature type="domain" description="Protein kinase" evidence="12">
    <location>
        <begin position="887"/>
        <end position="1178"/>
    </location>
</feature>
<accession>A0A0C9M3P5</accession>
<comment type="catalytic activity">
    <reaction evidence="9">
        <text>L-threonyl-[protein] + ATP = O-phospho-L-threonyl-[protein] + ADP + H(+)</text>
        <dbReference type="Rhea" id="RHEA:46608"/>
        <dbReference type="Rhea" id="RHEA-COMP:11060"/>
        <dbReference type="Rhea" id="RHEA-COMP:11605"/>
        <dbReference type="ChEBI" id="CHEBI:15378"/>
        <dbReference type="ChEBI" id="CHEBI:30013"/>
        <dbReference type="ChEBI" id="CHEBI:30616"/>
        <dbReference type="ChEBI" id="CHEBI:61977"/>
        <dbReference type="ChEBI" id="CHEBI:456216"/>
        <dbReference type="EC" id="2.7.12.1"/>
    </reaction>
</comment>
<dbReference type="Gene3D" id="1.10.510.10">
    <property type="entry name" value="Transferase(Phosphotransferase) domain 1"/>
    <property type="match status" value="1"/>
</dbReference>
<feature type="compositionally biased region" description="Polar residues" evidence="11">
    <location>
        <begin position="14"/>
        <end position="27"/>
    </location>
</feature>
<feature type="compositionally biased region" description="Basic and acidic residues" evidence="11">
    <location>
        <begin position="181"/>
        <end position="191"/>
    </location>
</feature>
<feature type="compositionally biased region" description="Polar residues" evidence="11">
    <location>
        <begin position="660"/>
        <end position="676"/>
    </location>
</feature>
<dbReference type="Pfam" id="PF00069">
    <property type="entry name" value="Pkinase"/>
    <property type="match status" value="1"/>
</dbReference>
<feature type="compositionally biased region" description="Low complexity" evidence="11">
    <location>
        <begin position="30"/>
        <end position="40"/>
    </location>
</feature>
<comment type="catalytic activity">
    <reaction evidence="8">
        <text>L-seryl-[protein] + ATP = O-phospho-L-seryl-[protein] + ADP + H(+)</text>
        <dbReference type="Rhea" id="RHEA:17989"/>
        <dbReference type="Rhea" id="RHEA-COMP:9863"/>
        <dbReference type="Rhea" id="RHEA-COMP:11604"/>
        <dbReference type="ChEBI" id="CHEBI:15378"/>
        <dbReference type="ChEBI" id="CHEBI:29999"/>
        <dbReference type="ChEBI" id="CHEBI:30616"/>
        <dbReference type="ChEBI" id="CHEBI:83421"/>
        <dbReference type="ChEBI" id="CHEBI:456216"/>
        <dbReference type="EC" id="2.7.12.1"/>
    </reaction>
</comment>
<dbReference type="GO" id="GO:0005524">
    <property type="term" value="F:ATP binding"/>
    <property type="evidence" value="ECO:0007669"/>
    <property type="project" value="UniProtKB-KW"/>
</dbReference>
<dbReference type="Proteomes" id="UP000053815">
    <property type="component" value="Unassembled WGS sequence"/>
</dbReference>
<sequence>MMSSQKLYVETDFDSGTTTAKSSQQQPKVALSTSASSLSLPQEPWNKVQSSYAAKRKQMQAERMRQLKELEEQVAETSNWNQRRKDLVTTSSRRLTLTEDNNVYPASNSSSPSTSSTPPRSRQASNGSGDAAHRIDLGDATLEDLEGLIAASAKRLASYRLRNQKLDATSQELSSSSPPKKTNDDMDKWKQLLDSNDSSSSNSSIQRISTTACYNSDAALAQNYAPISPVATLTKSTSQMESGEKSPSASYLRLRNMFEKDTHYKKLDTNTLLSSKAPQPQPSEPSFSKKSTSSFSLADLAHPPSSPSSSSSSTLLSSHRKTIQASNGWKNQRDEPSSITSTRSSISSATTPKIESPRISASTTPRVSTSSIHLRKAPRSHLSQSQAASASASISASLSSSSSSSLIDQQKKNGDATATTTRSRKLSTLASLQQRQRQHHVAIKQQDQTDKKDDNDIKSVDDYVNSIKKTSSALNARSHRAESSNSSEEVSHRRKVKLSITTSSNVNSASSSSSSSSNIRKPKETSTLSKPHTTTATAVVRRKRGKTLPGSLASQPSIAPLSLPPMKVEPLNIPSVHKHTRTVAKTPTRIPLPANSSNTATGATSTAPSTSTTKQRLAIAARRTADSSDDDHQYKTSKNICMTSKIKQQQQHRQLRKPKSTSIVSSTPKLQSSRSNKSTDDNTLRKNTSMSTSTSTSTSTSATTATTPTSSSTTTNNGKQAGGLASSISSKSMTSVSASKRKVPTLQERLQGLVDESRSWTTQMEKEKTTLKTVEGHTSEIILRGRGTSTTTSNHSNDPVVKKLLGGEHPKVMMRVAMSPEAAQKLYQFNLTSYEKQEMQNYENIYFVGHHAKKRPASPSQSFCNYGYDDERGDYLIQIRDHLDYRYEVLELMGKGSFGQVLKCFDHRSGQTVAVKIIRNKKRFHAQALVEVKILEELIAWDPEDKHNNVRMTSHFMFRNHLCIAFECLSINLYEFIKSNGFQGFSMGLIRRFAMQLLNSLTLLQKHKLIHCDLKPEHPSKSTIKVIDFGSSCLESEKVYTYIQSRFYRSPEVIMGMSYSMAIDMWSVGCILAELHTGYPLFPGENEQEQLACIMEIQGVPEPYIIEKSTRRKLFFDSQGNPRIQPNSKGRKRRPGTKTLEHALKTTDENFLDFINKCLHWDPEQRLKPDEALKHSWMLKSTKKHSIPR</sequence>
<organism evidence="13">
    <name type="scientific">Mucor ambiguus</name>
    <dbReference type="NCBI Taxonomy" id="91626"/>
    <lineage>
        <taxon>Eukaryota</taxon>
        <taxon>Fungi</taxon>
        <taxon>Fungi incertae sedis</taxon>
        <taxon>Mucoromycota</taxon>
        <taxon>Mucoromycotina</taxon>
        <taxon>Mucoromycetes</taxon>
        <taxon>Mucorales</taxon>
        <taxon>Mucorineae</taxon>
        <taxon>Mucoraceae</taxon>
        <taxon>Mucor</taxon>
    </lineage>
</organism>
<dbReference type="GO" id="GO:0004674">
    <property type="term" value="F:protein serine/threonine kinase activity"/>
    <property type="evidence" value="ECO:0007669"/>
    <property type="project" value="UniProtKB-KW"/>
</dbReference>
<feature type="compositionally biased region" description="Polar residues" evidence="11">
    <location>
        <begin position="416"/>
        <end position="435"/>
    </location>
</feature>
<dbReference type="Gene3D" id="3.30.200.20">
    <property type="entry name" value="Phosphorylase Kinase, domain 1"/>
    <property type="match status" value="1"/>
</dbReference>
<feature type="compositionally biased region" description="Low complexity" evidence="11">
    <location>
        <begin position="194"/>
        <end position="203"/>
    </location>
</feature>
<feature type="compositionally biased region" description="Basic and acidic residues" evidence="11">
    <location>
        <begin position="623"/>
        <end position="634"/>
    </location>
</feature>
<evidence type="ECO:0000259" key="12">
    <source>
        <dbReference type="PROSITE" id="PS50011"/>
    </source>
</evidence>
<dbReference type="InterPro" id="IPR000719">
    <property type="entry name" value="Prot_kinase_dom"/>
</dbReference>
<dbReference type="PANTHER" id="PTHR24058">
    <property type="entry name" value="DUAL SPECIFICITY PROTEIN KINASE"/>
    <property type="match status" value="1"/>
</dbReference>
<keyword evidence="14" id="KW-1185">Reference proteome</keyword>
<feature type="region of interest" description="Disordered" evidence="11">
    <location>
        <begin position="1"/>
        <end position="59"/>
    </location>
</feature>
<feature type="region of interest" description="Disordered" evidence="11">
    <location>
        <begin position="471"/>
        <end position="564"/>
    </location>
</feature>
<feature type="compositionally biased region" description="Low complexity" evidence="11">
    <location>
        <begin position="307"/>
        <end position="317"/>
    </location>
</feature>
<feature type="region of interest" description="Disordered" evidence="11">
    <location>
        <begin position="1118"/>
        <end position="1137"/>
    </location>
</feature>
<evidence type="ECO:0000256" key="3">
    <source>
        <dbReference type="ARBA" id="ARBA00022527"/>
    </source>
</evidence>
<evidence type="ECO:0000256" key="6">
    <source>
        <dbReference type="ARBA" id="ARBA00022777"/>
    </source>
</evidence>
<feature type="region of interest" description="Disordered" evidence="11">
    <location>
        <begin position="167"/>
        <end position="203"/>
    </location>
</feature>
<keyword evidence="3" id="KW-0723">Serine/threonine-protein kinase</keyword>
<evidence type="ECO:0000256" key="10">
    <source>
        <dbReference type="ARBA" id="ARBA00051680"/>
    </source>
</evidence>
<dbReference type="GO" id="GO:0005856">
    <property type="term" value="C:cytoskeleton"/>
    <property type="evidence" value="ECO:0007669"/>
    <property type="project" value="TreeGrafter"/>
</dbReference>
<feature type="compositionally biased region" description="Low complexity" evidence="11">
    <location>
        <begin position="284"/>
        <end position="296"/>
    </location>
</feature>
<dbReference type="Gene3D" id="3.30.10.30">
    <property type="entry name" value="DYRK"/>
    <property type="match status" value="1"/>
</dbReference>
<evidence type="ECO:0000256" key="1">
    <source>
        <dbReference type="ARBA" id="ARBA00008867"/>
    </source>
</evidence>
<dbReference type="InterPro" id="IPR011009">
    <property type="entry name" value="Kinase-like_dom_sf"/>
</dbReference>
<feature type="region of interest" description="Disordered" evidence="11">
    <location>
        <begin position="578"/>
        <end position="744"/>
    </location>
</feature>
<feature type="compositionally biased region" description="Low complexity" evidence="11">
    <location>
        <begin position="105"/>
        <end position="125"/>
    </location>
</feature>
<evidence type="ECO:0000313" key="13">
    <source>
        <dbReference type="EMBL" id="GAN00709.1"/>
    </source>
</evidence>
<dbReference type="PROSITE" id="PS50011">
    <property type="entry name" value="PROTEIN_KINASE_DOM"/>
    <property type="match status" value="1"/>
</dbReference>
<dbReference type="CDD" id="cd14210">
    <property type="entry name" value="PKc_DYRK"/>
    <property type="match status" value="1"/>
</dbReference>
<name>A0A0C9M3P5_9FUNG</name>
<reference evidence="13" key="1">
    <citation type="submission" date="2014-09" db="EMBL/GenBank/DDBJ databases">
        <title>Draft genome sequence of an oleaginous Mucoromycotina fungus Mucor ambiguus NBRC6742.</title>
        <authorList>
            <person name="Takeda I."/>
            <person name="Yamane N."/>
            <person name="Morita T."/>
            <person name="Tamano K."/>
            <person name="Machida M."/>
            <person name="Baker S."/>
            <person name="Koike H."/>
        </authorList>
    </citation>
    <scope>NUCLEOTIDE SEQUENCE</scope>
    <source>
        <strain evidence="13">NBRC 6742</strain>
    </source>
</reference>
<dbReference type="InterPro" id="IPR050494">
    <property type="entry name" value="Ser_Thr_dual-spec_kinase"/>
</dbReference>
<keyword evidence="4" id="KW-0808">Transferase</keyword>
<feature type="compositionally biased region" description="Polar residues" evidence="11">
    <location>
        <begin position="359"/>
        <end position="372"/>
    </location>
</feature>
<dbReference type="PANTHER" id="PTHR24058:SF22">
    <property type="entry name" value="DUAL SPECIFICITY TYROSINE-PHOSPHORYLATION-REGULATED KINASE 4"/>
    <property type="match status" value="1"/>
</dbReference>
<dbReference type="InterPro" id="IPR042521">
    <property type="entry name" value="DYRK"/>
</dbReference>
<feature type="region of interest" description="Disordered" evidence="11">
    <location>
        <begin position="400"/>
        <end position="458"/>
    </location>
</feature>
<protein>
    <recommendedName>
        <fullName evidence="2">dual-specificity kinase</fullName>
        <ecNumber evidence="2">2.7.12.1</ecNumber>
    </recommendedName>
</protein>
<dbReference type="SUPFAM" id="SSF56112">
    <property type="entry name" value="Protein kinase-like (PK-like)"/>
    <property type="match status" value="1"/>
</dbReference>
<evidence type="ECO:0000313" key="14">
    <source>
        <dbReference type="Proteomes" id="UP000053815"/>
    </source>
</evidence>
<feature type="compositionally biased region" description="Polar residues" evidence="11">
    <location>
        <begin position="269"/>
        <end position="278"/>
    </location>
</feature>
<evidence type="ECO:0000256" key="11">
    <source>
        <dbReference type="SAM" id="MobiDB-lite"/>
    </source>
</evidence>
<feature type="compositionally biased region" description="Low complexity" evidence="11">
    <location>
        <begin position="337"/>
        <end position="351"/>
    </location>
</feature>
<evidence type="ECO:0000256" key="8">
    <source>
        <dbReference type="ARBA" id="ARBA00049003"/>
    </source>
</evidence>
<dbReference type="AlphaFoldDB" id="A0A0C9M3P5"/>
<feature type="compositionally biased region" description="Low complexity" evidence="11">
    <location>
        <begin position="503"/>
        <end position="518"/>
    </location>
</feature>
<feature type="compositionally biased region" description="Polar residues" evidence="11">
    <location>
        <begin position="167"/>
        <end position="180"/>
    </location>
</feature>